<dbReference type="GO" id="GO:0004592">
    <property type="term" value="F:pantoate-beta-alanine ligase activity"/>
    <property type="evidence" value="ECO:0007669"/>
    <property type="project" value="UniProtKB-UniRule"/>
</dbReference>
<comment type="miscellaneous">
    <text evidence="13">The reaction proceeds by a bi uni uni bi ping pong mechanism.</text>
</comment>
<evidence type="ECO:0000256" key="4">
    <source>
        <dbReference type="ARBA" id="ARBA00012219"/>
    </source>
</evidence>
<dbReference type="GO" id="GO:0005829">
    <property type="term" value="C:cytosol"/>
    <property type="evidence" value="ECO:0007669"/>
    <property type="project" value="TreeGrafter"/>
</dbReference>
<evidence type="ECO:0000256" key="1">
    <source>
        <dbReference type="ARBA" id="ARBA00004496"/>
    </source>
</evidence>
<feature type="binding site" evidence="13">
    <location>
        <position position="180"/>
    </location>
    <ligand>
        <name>ATP</name>
        <dbReference type="ChEBI" id="CHEBI:30616"/>
    </ligand>
</feature>
<evidence type="ECO:0000313" key="14">
    <source>
        <dbReference type="EMBL" id="OAN54188.1"/>
    </source>
</evidence>
<comment type="catalytic activity">
    <reaction evidence="11 13">
        <text>(R)-pantoate + beta-alanine + ATP = (R)-pantothenate + AMP + diphosphate + H(+)</text>
        <dbReference type="Rhea" id="RHEA:10912"/>
        <dbReference type="ChEBI" id="CHEBI:15378"/>
        <dbReference type="ChEBI" id="CHEBI:15980"/>
        <dbReference type="ChEBI" id="CHEBI:29032"/>
        <dbReference type="ChEBI" id="CHEBI:30616"/>
        <dbReference type="ChEBI" id="CHEBI:33019"/>
        <dbReference type="ChEBI" id="CHEBI:57966"/>
        <dbReference type="ChEBI" id="CHEBI:456215"/>
        <dbReference type="EC" id="6.3.2.1"/>
    </reaction>
</comment>
<comment type="subunit">
    <text evidence="13">Homodimer.</text>
</comment>
<reference evidence="14 15" key="1">
    <citation type="submission" date="2016-04" db="EMBL/GenBank/DDBJ databases">
        <title>Draft genome sequence of freshwater magnetotactic bacteria Magnetospirillum marisnigri SP-1 and Magnetospirillum moscoviense BB-1.</title>
        <authorList>
            <person name="Koziaeva V."/>
            <person name="Dziuba M.V."/>
            <person name="Ivanov T.M."/>
            <person name="Kuznetsov B."/>
            <person name="Grouzdev D.S."/>
        </authorList>
    </citation>
    <scope>NUCLEOTIDE SEQUENCE [LARGE SCALE GENOMIC DNA]</scope>
    <source>
        <strain evidence="14 15">BB-1</strain>
    </source>
</reference>
<evidence type="ECO:0000256" key="5">
    <source>
        <dbReference type="ARBA" id="ARBA00014155"/>
    </source>
</evidence>
<feature type="binding site" evidence="13">
    <location>
        <begin position="151"/>
        <end position="154"/>
    </location>
    <ligand>
        <name>ATP</name>
        <dbReference type="ChEBI" id="CHEBI:30616"/>
    </ligand>
</feature>
<evidence type="ECO:0000256" key="8">
    <source>
        <dbReference type="ARBA" id="ARBA00022655"/>
    </source>
</evidence>
<name>A0A178MXG9_9PROT</name>
<evidence type="ECO:0000256" key="6">
    <source>
        <dbReference type="ARBA" id="ARBA00022490"/>
    </source>
</evidence>
<feature type="binding site" evidence="13">
    <location>
        <begin position="188"/>
        <end position="191"/>
    </location>
    <ligand>
        <name>ATP</name>
        <dbReference type="ChEBI" id="CHEBI:30616"/>
    </ligand>
</feature>
<comment type="similarity">
    <text evidence="3 13">Belongs to the pantothenate synthetase family.</text>
</comment>
<dbReference type="PANTHER" id="PTHR21299">
    <property type="entry name" value="CYTIDYLATE KINASE/PANTOATE-BETA-ALANINE LIGASE"/>
    <property type="match status" value="1"/>
</dbReference>
<evidence type="ECO:0000256" key="3">
    <source>
        <dbReference type="ARBA" id="ARBA00009256"/>
    </source>
</evidence>
<feature type="binding site" evidence="13">
    <location>
        <position position="65"/>
    </location>
    <ligand>
        <name>beta-alanine</name>
        <dbReference type="ChEBI" id="CHEBI:57966"/>
    </ligand>
</feature>
<dbReference type="GO" id="GO:0005524">
    <property type="term" value="F:ATP binding"/>
    <property type="evidence" value="ECO:0007669"/>
    <property type="project" value="UniProtKB-KW"/>
</dbReference>
<evidence type="ECO:0000256" key="12">
    <source>
        <dbReference type="ARBA" id="ARBA00055042"/>
    </source>
</evidence>
<evidence type="ECO:0000256" key="2">
    <source>
        <dbReference type="ARBA" id="ARBA00004990"/>
    </source>
</evidence>
<keyword evidence="10 13" id="KW-0067">ATP-binding</keyword>
<dbReference type="Gene3D" id="3.40.50.620">
    <property type="entry name" value="HUPs"/>
    <property type="match status" value="1"/>
</dbReference>
<dbReference type="NCBIfam" id="TIGR00125">
    <property type="entry name" value="cyt_tran_rel"/>
    <property type="match status" value="1"/>
</dbReference>
<organism evidence="14 15">
    <name type="scientific">Magnetospirillum moscoviense</name>
    <dbReference type="NCBI Taxonomy" id="1437059"/>
    <lineage>
        <taxon>Bacteria</taxon>
        <taxon>Pseudomonadati</taxon>
        <taxon>Pseudomonadota</taxon>
        <taxon>Alphaproteobacteria</taxon>
        <taxon>Rhodospirillales</taxon>
        <taxon>Rhodospirillaceae</taxon>
        <taxon>Magnetospirillum</taxon>
    </lineage>
</organism>
<dbReference type="Proteomes" id="UP000078543">
    <property type="component" value="Unassembled WGS sequence"/>
</dbReference>
<comment type="subcellular location">
    <subcellularLocation>
        <location evidence="1 13">Cytoplasm</location>
    </subcellularLocation>
</comment>
<comment type="pathway">
    <text evidence="2 13">Cofactor biosynthesis; (R)-pantothenate biosynthesis; (R)-pantothenate from (R)-pantoate and beta-alanine: step 1/1.</text>
</comment>
<proteinExistence type="inferred from homology"/>
<evidence type="ECO:0000256" key="10">
    <source>
        <dbReference type="ARBA" id="ARBA00022840"/>
    </source>
</evidence>
<dbReference type="EC" id="6.3.2.1" evidence="4 13"/>
<dbReference type="Gene3D" id="3.30.1300.10">
    <property type="entry name" value="Pantoate-beta-alanine ligase, C-terminal domain"/>
    <property type="match status" value="1"/>
</dbReference>
<dbReference type="InterPro" id="IPR004821">
    <property type="entry name" value="Cyt_trans-like"/>
</dbReference>
<keyword evidence="15" id="KW-1185">Reference proteome</keyword>
<evidence type="ECO:0000313" key="15">
    <source>
        <dbReference type="Proteomes" id="UP000078543"/>
    </source>
</evidence>
<dbReference type="PANTHER" id="PTHR21299:SF1">
    <property type="entry name" value="PANTOATE--BETA-ALANINE LIGASE"/>
    <property type="match status" value="1"/>
</dbReference>
<dbReference type="EMBL" id="LWQU01000122">
    <property type="protein sequence ID" value="OAN54188.1"/>
    <property type="molecule type" value="Genomic_DNA"/>
</dbReference>
<evidence type="ECO:0000256" key="7">
    <source>
        <dbReference type="ARBA" id="ARBA00022598"/>
    </source>
</evidence>
<dbReference type="UniPathway" id="UPA00028">
    <property type="reaction ID" value="UER00005"/>
</dbReference>
<keyword evidence="9 13" id="KW-0547">Nucleotide-binding</keyword>
<protein>
    <recommendedName>
        <fullName evidence="5 13">Pantothenate synthetase</fullName>
        <shortName evidence="13">PS</shortName>
        <ecNumber evidence="4 13">6.3.2.1</ecNumber>
    </recommendedName>
    <alternativeName>
        <fullName evidence="13">Pantoate--beta-alanine ligase</fullName>
    </alternativeName>
    <alternativeName>
        <fullName evidence="13">Pantoate-activating enzyme</fullName>
    </alternativeName>
</protein>
<dbReference type="AlphaFoldDB" id="A0A178MXG9"/>
<keyword evidence="8 13" id="KW-0566">Pantothenate biosynthesis</keyword>
<accession>A0A178MXG9</accession>
<evidence type="ECO:0000256" key="9">
    <source>
        <dbReference type="ARBA" id="ARBA00022741"/>
    </source>
</evidence>
<dbReference type="InterPro" id="IPR003721">
    <property type="entry name" value="Pantoate_ligase"/>
</dbReference>
<sequence length="284" mass="30420">MAESLDIVRSKADLRARVRYWRDQGLKVAFVPTMGALHDGHLALVTAGLDIADRVVASVFVNPTQFGPNEDFSRYPRQEERDAQLLDQAGCALLFAPTVDEMYPQGFASKVSVAGESEGLCGGARPGHFDGVATVVTKLLLQAQAHVALFGEKDWQQLTVIRRLVTDLDIPVEVVGVPTVREADGLAMSSRNAYLSAEDRKVAPMLHRSLQAVAEGLKAGKGSEELCHLAAADLLATGFASVDYVEVRDALTLAPMAHLTGPARILAAARLGATRLIDNIGVEP</sequence>
<dbReference type="CDD" id="cd00560">
    <property type="entry name" value="PanC"/>
    <property type="match status" value="1"/>
</dbReference>
<feature type="binding site" evidence="13">
    <location>
        <begin position="34"/>
        <end position="41"/>
    </location>
    <ligand>
        <name>ATP</name>
        <dbReference type="ChEBI" id="CHEBI:30616"/>
    </ligand>
</feature>
<feature type="binding site" evidence="13">
    <location>
        <position position="157"/>
    </location>
    <ligand>
        <name>(R)-pantoate</name>
        <dbReference type="ChEBI" id="CHEBI:15980"/>
    </ligand>
</feature>
<comment type="function">
    <text evidence="12 13">Catalyzes the condensation of pantoate with beta-alanine in an ATP-dependent reaction via a pantoyl-adenylate intermediate.</text>
</comment>
<dbReference type="RefSeq" id="WP_068498585.1">
    <property type="nucleotide sequence ID" value="NZ_LWQU01000122.1"/>
</dbReference>
<dbReference type="InterPro" id="IPR042176">
    <property type="entry name" value="Pantoate_ligase_C"/>
</dbReference>
<dbReference type="HAMAP" id="MF_00158">
    <property type="entry name" value="PanC"/>
    <property type="match status" value="1"/>
</dbReference>
<evidence type="ECO:0000256" key="13">
    <source>
        <dbReference type="HAMAP-Rule" id="MF_00158"/>
    </source>
</evidence>
<feature type="active site" description="Proton donor" evidence="13">
    <location>
        <position position="41"/>
    </location>
</feature>
<dbReference type="GO" id="GO:0015940">
    <property type="term" value="P:pantothenate biosynthetic process"/>
    <property type="evidence" value="ECO:0007669"/>
    <property type="project" value="UniProtKB-UniRule"/>
</dbReference>
<dbReference type="NCBIfam" id="TIGR00018">
    <property type="entry name" value="panC"/>
    <property type="match status" value="1"/>
</dbReference>
<dbReference type="Pfam" id="PF02569">
    <property type="entry name" value="Pantoate_ligase"/>
    <property type="match status" value="1"/>
</dbReference>
<dbReference type="FunFam" id="3.40.50.620:FF:000114">
    <property type="entry name" value="Pantothenate synthetase"/>
    <property type="match status" value="1"/>
</dbReference>
<dbReference type="STRING" id="1437059.A6A05_09065"/>
<comment type="caution">
    <text evidence="14">The sequence shown here is derived from an EMBL/GenBank/DDBJ whole genome shotgun (WGS) entry which is preliminary data.</text>
</comment>
<gene>
    <name evidence="13" type="primary">panC</name>
    <name evidence="14" type="ORF">A6A05_09065</name>
</gene>
<dbReference type="SUPFAM" id="SSF52374">
    <property type="entry name" value="Nucleotidylyl transferase"/>
    <property type="match status" value="1"/>
</dbReference>
<dbReference type="InterPro" id="IPR014729">
    <property type="entry name" value="Rossmann-like_a/b/a_fold"/>
</dbReference>
<feature type="binding site" evidence="13">
    <location>
        <position position="65"/>
    </location>
    <ligand>
        <name>(R)-pantoate</name>
        <dbReference type="ChEBI" id="CHEBI:15980"/>
    </ligand>
</feature>
<evidence type="ECO:0000256" key="11">
    <source>
        <dbReference type="ARBA" id="ARBA00048258"/>
    </source>
</evidence>
<keyword evidence="6 13" id="KW-0963">Cytoplasm</keyword>
<keyword evidence="7 13" id="KW-0436">Ligase</keyword>
<dbReference type="OrthoDB" id="9773087at2"/>